<accession>A0A8H6YKP6</accession>
<comment type="caution">
    <text evidence="2">The sequence shown here is derived from an EMBL/GenBank/DDBJ whole genome shotgun (WGS) entry which is preliminary data.</text>
</comment>
<evidence type="ECO:0000313" key="3">
    <source>
        <dbReference type="Proteomes" id="UP000620124"/>
    </source>
</evidence>
<dbReference type="EMBL" id="JACAZI010000005">
    <property type="protein sequence ID" value="KAF7359705.1"/>
    <property type="molecule type" value="Genomic_DNA"/>
</dbReference>
<sequence>MAEWAALVTFPAFIMVECPTTDIFIVFITGSSALCIIVFFVLIKASSTPRRFPIFTNLKPTFFLVSYKRDDSDADDGVLYFCTNCDNCPLCDSKPKDRVPPPHNKLLADSRTAGALADDVSSKFDASTLEDTSKIADMMTALALTDSGSNVYEQPSKLFASRASFQKDRALHQPTSFTPVSVAEATRSVNAVLDNPKKVDKCQERSLRVLAEVKQQVEDARTSLDIEPSFSLNDLEHVAQMRSKVTTASGIASSAEESLKHVRDGEEKGGCDWQTTSIGPQNNYDASYVAQSPIKNLDMIAQVMILLGIVCHVIIGLGTDPTNFVLQTVTLLIKMVMSLHAKKNSDGTETYDAQQIDILEQLPSSLHVALNRFNIDGKTLQYAVCPDCHHTHAPQNPKAAVLMYPKTCVNSVVDIKSGRKTCGTELLIMRDGRLRPIKPFLCPSFMDHLAQVLSDPEIERLCDQACDDAFAVLHQPSPSALHTTNVFEASFLKDFEGPIPGQLFIDRGDGKRLRLAYAIFLDFFNPNGTRKRGNHDSVGLISAINVGLPLSLRNKPEYTYVCLLSGPREPSVEQINGYLRIIIDEALIAWERGIHLSSTGTSPEHGRNVDLAFILSINDLPAARKIAGAASHNSHFFCTVCSCYGISTMYHTDFDHPDWKPRSVDELRRAAEAWRDANTVKEREEIFKKYGVRWSEMWRLPYWNPSQMLVIDAMHCVLEGTVHYHCRRVLEIDETAASKTPKVAPAFDYEWRPYNAEDVPSSFRIHSEKDHKQVTSIRSFICTPLSGEGAEITTKEEWIRHLAVTDKSTKADLVEMLYKWRLTQPLVSSSFTFRPKTVTLEGLRFIQEVIAKTVTPSWINSVPKNYGESNAGTIKADEWRLLATIYIPIALVLMWGDKSPSTHASHFRNLLMHSMALFQAVTLVCLCSTSHVRATAYRNFMKQWVEELYKLHPHTKFDDRRPNVHAAFHIYDFLLLFGPVLSWWSFPFERLIGMLQKINTNDHIGGEMEATMLKSWMRGR</sequence>
<keyword evidence="3" id="KW-1185">Reference proteome</keyword>
<feature type="transmembrane region" description="Helical" evidence="1">
    <location>
        <begin position="23"/>
        <end position="43"/>
    </location>
</feature>
<evidence type="ECO:0000313" key="2">
    <source>
        <dbReference type="EMBL" id="KAF7359705.1"/>
    </source>
</evidence>
<dbReference type="AlphaFoldDB" id="A0A8H6YKP6"/>
<feature type="transmembrane region" description="Helical" evidence="1">
    <location>
        <begin position="299"/>
        <end position="318"/>
    </location>
</feature>
<dbReference type="Proteomes" id="UP000620124">
    <property type="component" value="Unassembled WGS sequence"/>
</dbReference>
<proteinExistence type="predicted"/>
<keyword evidence="1" id="KW-0812">Transmembrane</keyword>
<organism evidence="2 3">
    <name type="scientific">Mycena venus</name>
    <dbReference type="NCBI Taxonomy" id="2733690"/>
    <lineage>
        <taxon>Eukaryota</taxon>
        <taxon>Fungi</taxon>
        <taxon>Dikarya</taxon>
        <taxon>Basidiomycota</taxon>
        <taxon>Agaricomycotina</taxon>
        <taxon>Agaricomycetes</taxon>
        <taxon>Agaricomycetidae</taxon>
        <taxon>Agaricales</taxon>
        <taxon>Marasmiineae</taxon>
        <taxon>Mycenaceae</taxon>
        <taxon>Mycena</taxon>
    </lineage>
</organism>
<dbReference type="PANTHER" id="PTHR46579">
    <property type="entry name" value="F5/8 TYPE C DOMAIN-CONTAINING PROTEIN-RELATED"/>
    <property type="match status" value="1"/>
</dbReference>
<name>A0A8H6YKP6_9AGAR</name>
<feature type="transmembrane region" description="Helical" evidence="1">
    <location>
        <begin position="966"/>
        <end position="986"/>
    </location>
</feature>
<reference evidence="2" key="1">
    <citation type="submission" date="2020-05" db="EMBL/GenBank/DDBJ databases">
        <title>Mycena genomes resolve the evolution of fungal bioluminescence.</title>
        <authorList>
            <person name="Tsai I.J."/>
        </authorList>
    </citation>
    <scope>NUCLEOTIDE SEQUENCE</scope>
    <source>
        <strain evidence="2">CCC161011</strain>
    </source>
</reference>
<dbReference type="PANTHER" id="PTHR46579:SF1">
    <property type="entry name" value="F5_8 TYPE C DOMAIN-CONTAINING PROTEIN"/>
    <property type="match status" value="1"/>
</dbReference>
<protein>
    <submittedName>
        <fullName evidence="2">Uncharacterized protein</fullName>
    </submittedName>
</protein>
<dbReference type="OrthoDB" id="3247418at2759"/>
<feature type="transmembrane region" description="Helical" evidence="1">
    <location>
        <begin position="916"/>
        <end position="934"/>
    </location>
</feature>
<evidence type="ECO:0000256" key="1">
    <source>
        <dbReference type="SAM" id="Phobius"/>
    </source>
</evidence>
<keyword evidence="1" id="KW-0472">Membrane</keyword>
<keyword evidence="1" id="KW-1133">Transmembrane helix</keyword>
<gene>
    <name evidence="2" type="ORF">MVEN_00695000</name>
</gene>